<dbReference type="EMBL" id="JABANM010021651">
    <property type="protein sequence ID" value="KAF4720875.1"/>
    <property type="molecule type" value="Genomic_DNA"/>
</dbReference>
<comment type="caution">
    <text evidence="3">The sequence shown here is derived from an EMBL/GenBank/DDBJ whole genome shotgun (WGS) entry which is preliminary data.</text>
</comment>
<keyword evidence="1" id="KW-0732">Signal</keyword>
<evidence type="ECO:0000259" key="2">
    <source>
        <dbReference type="Pfam" id="PF00583"/>
    </source>
</evidence>
<gene>
    <name evidence="3" type="ORF">FOZ62_007216</name>
</gene>
<dbReference type="Proteomes" id="UP000574390">
    <property type="component" value="Unassembled WGS sequence"/>
</dbReference>
<reference evidence="3 4" key="1">
    <citation type="submission" date="2020-04" db="EMBL/GenBank/DDBJ databases">
        <title>Perkinsus olseni comparative genomics.</title>
        <authorList>
            <person name="Bogema D.R."/>
        </authorList>
    </citation>
    <scope>NUCLEOTIDE SEQUENCE [LARGE SCALE GENOMIC DNA]</scope>
    <source>
        <strain evidence="3">ATCC PRA-205</strain>
    </source>
</reference>
<dbReference type="Gene3D" id="3.40.630.30">
    <property type="match status" value="1"/>
</dbReference>
<dbReference type="CDD" id="cd04301">
    <property type="entry name" value="NAT_SF"/>
    <property type="match status" value="1"/>
</dbReference>
<proteinExistence type="predicted"/>
<protein>
    <recommendedName>
        <fullName evidence="2">N-acetyltransferase domain-containing protein</fullName>
    </recommendedName>
</protein>
<evidence type="ECO:0000313" key="4">
    <source>
        <dbReference type="Proteomes" id="UP000574390"/>
    </source>
</evidence>
<evidence type="ECO:0000313" key="3">
    <source>
        <dbReference type="EMBL" id="KAF4720875.1"/>
    </source>
</evidence>
<dbReference type="InterPro" id="IPR000182">
    <property type="entry name" value="GNAT_dom"/>
</dbReference>
<sequence length="174" mass="19001">MKFSTHSLVWSLFAFGAVAEVAYRAYQAGDNFKLFEHDWSPLCAAPNSCIVGVDDGTENVVAVVVMTVPANFIVKEVEDAIKAKMPEPSRKMKDGIIGHIDYVEVAPARTGKGIGGALLSATFKQLREGHPKLVAMYLAVLAGNRPAIALYEKSKFVKVLDSQSVLYYARYDIS</sequence>
<feature type="domain" description="N-acetyltransferase" evidence="2">
    <location>
        <begin position="34"/>
        <end position="154"/>
    </location>
</feature>
<organism evidence="3 4">
    <name type="scientific">Perkinsus olseni</name>
    <name type="common">Perkinsus atlanticus</name>
    <dbReference type="NCBI Taxonomy" id="32597"/>
    <lineage>
        <taxon>Eukaryota</taxon>
        <taxon>Sar</taxon>
        <taxon>Alveolata</taxon>
        <taxon>Perkinsozoa</taxon>
        <taxon>Perkinsea</taxon>
        <taxon>Perkinsida</taxon>
        <taxon>Perkinsidae</taxon>
        <taxon>Perkinsus</taxon>
    </lineage>
</organism>
<dbReference type="GO" id="GO:0016747">
    <property type="term" value="F:acyltransferase activity, transferring groups other than amino-acyl groups"/>
    <property type="evidence" value="ECO:0007669"/>
    <property type="project" value="InterPro"/>
</dbReference>
<name>A0A7J6RJQ0_PEROL</name>
<evidence type="ECO:0000256" key="1">
    <source>
        <dbReference type="SAM" id="SignalP"/>
    </source>
</evidence>
<dbReference type="Pfam" id="PF00583">
    <property type="entry name" value="Acetyltransf_1"/>
    <property type="match status" value="1"/>
</dbReference>
<dbReference type="InterPro" id="IPR016181">
    <property type="entry name" value="Acyl_CoA_acyltransferase"/>
</dbReference>
<dbReference type="AlphaFoldDB" id="A0A7J6RJQ0"/>
<dbReference type="SUPFAM" id="SSF55729">
    <property type="entry name" value="Acyl-CoA N-acyltransferases (Nat)"/>
    <property type="match status" value="1"/>
</dbReference>
<feature type="signal peptide" evidence="1">
    <location>
        <begin position="1"/>
        <end position="19"/>
    </location>
</feature>
<accession>A0A7J6RJQ0</accession>
<feature type="chain" id="PRO_5029762025" description="N-acetyltransferase domain-containing protein" evidence="1">
    <location>
        <begin position="20"/>
        <end position="174"/>
    </location>
</feature>